<dbReference type="KEGG" id="vpo:Kpol_1045p84"/>
<feature type="transmembrane region" description="Helical" evidence="1">
    <location>
        <begin position="204"/>
        <end position="220"/>
    </location>
</feature>
<feature type="transmembrane region" description="Helical" evidence="1">
    <location>
        <begin position="60"/>
        <end position="77"/>
    </location>
</feature>
<dbReference type="EMBL" id="DS480394">
    <property type="protein sequence ID" value="EDO18097.1"/>
    <property type="molecule type" value="Genomic_DNA"/>
</dbReference>
<dbReference type="InParanoid" id="A7TI90"/>
<dbReference type="RefSeq" id="XP_001645955.1">
    <property type="nucleotide sequence ID" value="XM_001645905.1"/>
</dbReference>
<accession>A7TI90</accession>
<evidence type="ECO:0000313" key="2">
    <source>
        <dbReference type="EMBL" id="EDO18097.1"/>
    </source>
</evidence>
<feature type="transmembrane region" description="Helical" evidence="1">
    <location>
        <begin position="129"/>
        <end position="150"/>
    </location>
</feature>
<keyword evidence="1" id="KW-0472">Membrane</keyword>
<keyword evidence="3" id="KW-1185">Reference proteome</keyword>
<dbReference type="AlphaFoldDB" id="A7TI90"/>
<name>A7TI90_VANPO</name>
<organism evidence="3">
    <name type="scientific">Vanderwaltozyma polyspora (strain ATCC 22028 / DSM 70294 / BCRC 21397 / CBS 2163 / NBRC 10782 / NRRL Y-8283 / UCD 57-17)</name>
    <name type="common">Kluyveromyces polysporus</name>
    <dbReference type="NCBI Taxonomy" id="436907"/>
    <lineage>
        <taxon>Eukaryota</taxon>
        <taxon>Fungi</taxon>
        <taxon>Dikarya</taxon>
        <taxon>Ascomycota</taxon>
        <taxon>Saccharomycotina</taxon>
        <taxon>Saccharomycetes</taxon>
        <taxon>Saccharomycetales</taxon>
        <taxon>Saccharomycetaceae</taxon>
        <taxon>Vanderwaltozyma</taxon>
    </lineage>
</organism>
<dbReference type="Proteomes" id="UP000000267">
    <property type="component" value="Unassembled WGS sequence"/>
</dbReference>
<feature type="transmembrane region" description="Helical" evidence="1">
    <location>
        <begin position="20"/>
        <end position="40"/>
    </location>
</feature>
<evidence type="ECO:0000313" key="3">
    <source>
        <dbReference type="Proteomes" id="UP000000267"/>
    </source>
</evidence>
<evidence type="ECO:0000256" key="1">
    <source>
        <dbReference type="SAM" id="Phobius"/>
    </source>
</evidence>
<reference evidence="2 3" key="1">
    <citation type="journal article" date="2007" name="Proc. Natl. Acad. Sci. U.S.A.">
        <title>Independent sorting-out of thousands of duplicated gene pairs in two yeast species descended from a whole-genome duplication.</title>
        <authorList>
            <person name="Scannell D.R."/>
            <person name="Frank A.C."/>
            <person name="Conant G.C."/>
            <person name="Byrne K.P."/>
            <person name="Woolfit M."/>
            <person name="Wolfe K.H."/>
        </authorList>
    </citation>
    <scope>NUCLEOTIDE SEQUENCE [LARGE SCALE GENOMIC DNA]</scope>
    <source>
        <strain evidence="3">ATCC 22028 / DSM 70294 / BCRC 21397 / CBS 2163 / NBRC 10782 / NRRL Y-8283 / UCD 57-17</strain>
    </source>
</reference>
<gene>
    <name evidence="2" type="ORF">Kpol_1045p84</name>
</gene>
<keyword evidence="1" id="KW-1133">Transmembrane helix</keyword>
<proteinExistence type="predicted"/>
<keyword evidence="1" id="KW-0812">Transmembrane</keyword>
<dbReference type="HOGENOM" id="CLU_1220489_0_0_1"/>
<protein>
    <submittedName>
        <fullName evidence="2">Uncharacterized protein</fullName>
    </submittedName>
</protein>
<dbReference type="GeneID" id="5546366"/>
<sequence length="227" mass="27204">MGKEEYSISYGYNSSKPSVLTPLVCSFCCLVYVIGLNLFNYIVWFQEFGTGISNPAFRDFPYYDVMNIITAFFWFFLRHREVQMPMLFAWMSTFINGEFRTALSIFKVYESLLSEEEYTDEYWKNLEMYMIQDMLLLLLKIAIFVIFVFFPKCYKSNDIETNKSYLDSGLTSKVERMYFTKWGADFVATCLVWFDFMIVVYGNFEWPIIIAFGFIWYRWIRECIENN</sequence>